<gene>
    <name evidence="8" type="ORF">pdam_00019847</name>
</gene>
<dbReference type="Gene3D" id="3.90.226.10">
    <property type="entry name" value="2-enoyl-CoA Hydratase, Chain A, domain 1"/>
    <property type="match status" value="1"/>
</dbReference>
<evidence type="ECO:0000256" key="7">
    <source>
        <dbReference type="RuleBase" id="RU003707"/>
    </source>
</evidence>
<dbReference type="InterPro" id="IPR018376">
    <property type="entry name" value="Enoyl-CoA_hyd/isom_CS"/>
</dbReference>
<dbReference type="STRING" id="46731.A0A3M6TJV4"/>
<dbReference type="FunFam" id="3.90.226.10:FF:000022">
    <property type="entry name" value="methylglutaconyl-CoA hydratase, mitochondrial isoform X1"/>
    <property type="match status" value="1"/>
</dbReference>
<dbReference type="EMBL" id="RCHS01003458">
    <property type="protein sequence ID" value="RMX41697.1"/>
    <property type="molecule type" value="Genomic_DNA"/>
</dbReference>
<evidence type="ECO:0000256" key="4">
    <source>
        <dbReference type="ARBA" id="ARBA00022990"/>
    </source>
</evidence>
<dbReference type="InterPro" id="IPR001753">
    <property type="entry name" value="Enoyl-CoA_hydra/iso"/>
</dbReference>
<keyword evidence="4" id="KW-0007">Acetylation</keyword>
<evidence type="ECO:0000313" key="8">
    <source>
        <dbReference type="EMBL" id="RMX41697.1"/>
    </source>
</evidence>
<evidence type="ECO:0000313" key="9">
    <source>
        <dbReference type="Proteomes" id="UP000275408"/>
    </source>
</evidence>
<dbReference type="GO" id="GO:0003723">
    <property type="term" value="F:RNA binding"/>
    <property type="evidence" value="ECO:0007669"/>
    <property type="project" value="UniProtKB-ARBA"/>
</dbReference>
<dbReference type="InterPro" id="IPR014748">
    <property type="entry name" value="Enoyl-CoA_hydra_C"/>
</dbReference>
<proteinExistence type="inferred from homology"/>
<keyword evidence="3" id="KW-0809">Transit peptide</keyword>
<dbReference type="InterPro" id="IPR029045">
    <property type="entry name" value="ClpP/crotonase-like_dom_sf"/>
</dbReference>
<evidence type="ECO:0000256" key="2">
    <source>
        <dbReference type="ARBA" id="ARBA00005254"/>
    </source>
</evidence>
<dbReference type="AlphaFoldDB" id="A0A3M6TJV4"/>
<dbReference type="Pfam" id="PF00378">
    <property type="entry name" value="ECH_1"/>
    <property type="match status" value="1"/>
</dbReference>
<organism evidence="8 9">
    <name type="scientific">Pocillopora damicornis</name>
    <name type="common">Cauliflower coral</name>
    <name type="synonym">Millepora damicornis</name>
    <dbReference type="NCBI Taxonomy" id="46731"/>
    <lineage>
        <taxon>Eukaryota</taxon>
        <taxon>Metazoa</taxon>
        <taxon>Cnidaria</taxon>
        <taxon>Anthozoa</taxon>
        <taxon>Hexacorallia</taxon>
        <taxon>Scleractinia</taxon>
        <taxon>Astrocoeniina</taxon>
        <taxon>Pocilloporidae</taxon>
        <taxon>Pocillopora</taxon>
    </lineage>
</organism>
<dbReference type="PANTHER" id="PTHR11941">
    <property type="entry name" value="ENOYL-COA HYDRATASE-RELATED"/>
    <property type="match status" value="1"/>
</dbReference>
<dbReference type="PANTHER" id="PTHR11941:SF171">
    <property type="entry name" value="SD19268P"/>
    <property type="match status" value="1"/>
</dbReference>
<evidence type="ECO:0008006" key="10">
    <source>
        <dbReference type="Google" id="ProtNLM"/>
    </source>
</evidence>
<dbReference type="PROSITE" id="PS00166">
    <property type="entry name" value="ENOYL_COA_HYDRATASE"/>
    <property type="match status" value="1"/>
</dbReference>
<evidence type="ECO:0000256" key="3">
    <source>
        <dbReference type="ARBA" id="ARBA00022946"/>
    </source>
</evidence>
<protein>
    <recommendedName>
        <fullName evidence="10">Enoyl-CoA hydratase</fullName>
    </recommendedName>
</protein>
<accession>A0A3M6TJV4</accession>
<comment type="caution">
    <text evidence="8">The sequence shown here is derived from an EMBL/GenBank/DDBJ whole genome shotgun (WGS) entry which is preliminary data.</text>
</comment>
<dbReference type="Proteomes" id="UP000275408">
    <property type="component" value="Unassembled WGS sequence"/>
</dbReference>
<dbReference type="OrthoDB" id="410701at2759"/>
<dbReference type="GO" id="GO:0006635">
    <property type="term" value="P:fatty acid beta-oxidation"/>
    <property type="evidence" value="ECO:0007669"/>
    <property type="project" value="TreeGrafter"/>
</dbReference>
<dbReference type="Gene3D" id="1.10.12.10">
    <property type="entry name" value="Lyase 2-enoyl-coa Hydratase, Chain A, domain 2"/>
    <property type="match status" value="1"/>
</dbReference>
<name>A0A3M6TJV4_POCDA</name>
<dbReference type="GO" id="GO:0004300">
    <property type="term" value="F:enoyl-CoA hydratase activity"/>
    <property type="evidence" value="ECO:0007669"/>
    <property type="project" value="UniProtKB-ARBA"/>
</dbReference>
<keyword evidence="9" id="KW-1185">Reference proteome</keyword>
<reference evidence="8 9" key="1">
    <citation type="journal article" date="2018" name="Sci. Rep.">
        <title>Comparative analysis of the Pocillopora damicornis genome highlights role of immune system in coral evolution.</title>
        <authorList>
            <person name="Cunning R."/>
            <person name="Bay R.A."/>
            <person name="Gillette P."/>
            <person name="Baker A.C."/>
            <person name="Traylor-Knowles N."/>
        </authorList>
    </citation>
    <scope>NUCLEOTIDE SEQUENCE [LARGE SCALE GENOMIC DNA]</scope>
    <source>
        <strain evidence="8">RSMAS</strain>
        <tissue evidence="8">Whole animal</tissue>
    </source>
</reference>
<evidence type="ECO:0000256" key="1">
    <source>
        <dbReference type="ARBA" id="ARBA00004173"/>
    </source>
</evidence>
<evidence type="ECO:0000256" key="5">
    <source>
        <dbReference type="ARBA" id="ARBA00023128"/>
    </source>
</evidence>
<comment type="subcellular location">
    <subcellularLocation>
        <location evidence="1">Mitochondrion</location>
    </subcellularLocation>
</comment>
<dbReference type="OMA" id="YEQAHAW"/>
<keyword evidence="6" id="KW-0456">Lyase</keyword>
<dbReference type="GO" id="GO:0005739">
    <property type="term" value="C:mitochondrion"/>
    <property type="evidence" value="ECO:0007669"/>
    <property type="project" value="UniProtKB-SubCell"/>
</dbReference>
<dbReference type="SUPFAM" id="SSF52096">
    <property type="entry name" value="ClpP/crotonase"/>
    <property type="match status" value="1"/>
</dbReference>
<sequence length="318" mass="34567">MKTKMAAMWKIFLRSKNAGIFSVIHDWSKIAACRKFCLPNSSKYSTESATSAAEEFSLRYLDGKHEGIALFVMNRPEAKNAMSKNFLRLFTDALTCVKFDKNVRTVIIKSDAQGIFCAGADLKERAKMAAHEVGPFVSMARAAIMELNNLPMPTIAALDGHALGGGLEMALSCDFRIAASNAKVGLTETRLAIIPGAGGTQRLPRLIGISKAKEMIFTGKMISGTEAEEIGLADFVAEQTETGDAAYQRALVLAEEILPRGPVAVRMAKLAINKGIQVDLTSSMSFEEGCYAQVIPTKDRLEGLKAFKEKRTPQYTGE</sequence>
<comment type="similarity">
    <text evidence="2 7">Belongs to the enoyl-CoA hydratase/isomerase family.</text>
</comment>
<keyword evidence="5" id="KW-0496">Mitochondrion</keyword>
<dbReference type="CDD" id="cd06558">
    <property type="entry name" value="crotonase-like"/>
    <property type="match status" value="1"/>
</dbReference>
<evidence type="ECO:0000256" key="6">
    <source>
        <dbReference type="ARBA" id="ARBA00023239"/>
    </source>
</evidence>
<dbReference type="FunFam" id="1.10.12.10:FF:000001">
    <property type="entry name" value="Probable enoyl-CoA hydratase, mitochondrial"/>
    <property type="match status" value="1"/>
</dbReference>